<dbReference type="PRINTS" id="PR00625">
    <property type="entry name" value="JDOMAIN"/>
</dbReference>
<feature type="compositionally biased region" description="Polar residues" evidence="1">
    <location>
        <begin position="331"/>
        <end position="345"/>
    </location>
</feature>
<evidence type="ECO:0000313" key="5">
    <source>
        <dbReference type="Proteomes" id="UP000525078"/>
    </source>
</evidence>
<dbReference type="PANTHER" id="PTHR45089:SF42">
    <property type="entry name" value="J DOMAIN-CONTAINING PROTEIN"/>
    <property type="match status" value="1"/>
</dbReference>
<evidence type="ECO:0000313" key="4">
    <source>
        <dbReference type="EMBL" id="KAF4399933.1"/>
    </source>
</evidence>
<evidence type="ECO:0000313" key="3">
    <source>
        <dbReference type="EMBL" id="KAF4381538.1"/>
    </source>
</evidence>
<keyword evidence="6" id="KW-1185">Reference proteome</keyword>
<organism evidence="4 6">
    <name type="scientific">Cannabis sativa</name>
    <name type="common">Hemp</name>
    <name type="synonym">Marijuana</name>
    <dbReference type="NCBI Taxonomy" id="3483"/>
    <lineage>
        <taxon>Eukaryota</taxon>
        <taxon>Viridiplantae</taxon>
        <taxon>Streptophyta</taxon>
        <taxon>Embryophyta</taxon>
        <taxon>Tracheophyta</taxon>
        <taxon>Spermatophyta</taxon>
        <taxon>Magnoliopsida</taxon>
        <taxon>eudicotyledons</taxon>
        <taxon>Gunneridae</taxon>
        <taxon>Pentapetalae</taxon>
        <taxon>rosids</taxon>
        <taxon>fabids</taxon>
        <taxon>Rosales</taxon>
        <taxon>Cannabaceae</taxon>
        <taxon>Cannabis</taxon>
    </lineage>
</organism>
<gene>
    <name evidence="3" type="ORF">F8388_021166</name>
    <name evidence="4" type="ORF">G4B88_021147</name>
</gene>
<accession>A0A7J6HXB4</accession>
<dbReference type="InterPro" id="IPR001623">
    <property type="entry name" value="DnaJ_domain"/>
</dbReference>
<feature type="region of interest" description="Disordered" evidence="1">
    <location>
        <begin position="228"/>
        <end position="447"/>
    </location>
</feature>
<feature type="domain" description="J" evidence="2">
    <location>
        <begin position="69"/>
        <end position="133"/>
    </location>
</feature>
<sequence>MSAMECNKEEAVRAMGLAEKKMHSNDFPGAHKIAQKAQRLFPDLENISQLLAVCEVHCSAQVKVGTEKDWYKILQIEQTVDGATIKKQYRKLALLLHPDKNKFAGAEAAFKLIGEANMVLSDQAKRSGYDMKYRVVNRTKPSASIHQSNVGTYAQQQYGASVNLQNFPRAQYAHQYPYQQAQPTFWTCCPFCSVRYQYYKAFVNKLLVCQSCQKNYVAHDMGVQGAPPRSVRAPFPNHGPPIVPSQCNNGNFSDERSPNSFPRPPQMPKAGPAAKPSRQSKVDEKDTKAPVTKQRKSKKSGSSEHTNRKRGRRLVEESSESHDTEAETEDVYNNNVFDSSKLSEVQNRRRSSRQKQNISYKDNLSDDDDFVSPPKRSKVTTSSSSGEEDNENSFVNGGTNKVDESHKEESMQFDSFADKDRFPSKKSDDSSELTANETSDSEHFTCPDPEFSDFEEDKKKNGFAVNQIWACYDPVDAMPRYYAQIKNVLSSKFEIRWLESAPDDEMGKKWVKSKLPVACGRYKLKGYDEVDLTMFSHKMYSIKVKGTQLIRFVYPRKGETWALFQNWDINWSSDPKKQLPFQYEYVEIQSDFTEGAGVSVAFLGRVKGFTCLFQLINETAPFQIPPNELYRFSHRIPSFRMTGDEREDVPKGSYEFDPASLPPSFFKVCDEEDVKMDNNVTPADQLPVSGMSENNSKSETLISRKSPRKCNGNDKASGSQSTFVDTVKNEINQGSVTASNGSATVPQADEKIKTPMKQGINHDIDFKLRRSPRDLTKKSESVSNHHSNSEKVENSDSSSRAQFNNCNRVKNNSFQECCDFTQQRSQENFKHGQIWAVRTDENVFPKTYAKVTRIETTPEFQVHVALLELCSTLKGAIQSVSCGTFQVKSGVNKPFPLSAFSHCLNVKASSNKYEIYPRKGEIWAMLKNQHNEQTSKLLLDIDYDIVEVMEEHDQSVQVAILIQVAGFKSMFKAPRIQRSKTGLLDIPRDKMGKFSHQIPAVQHTGEKDSRLAGCWELDPLSLPRSLISLD</sequence>
<feature type="compositionally biased region" description="Basic and acidic residues" evidence="1">
    <location>
        <begin position="760"/>
        <end position="780"/>
    </location>
</feature>
<evidence type="ECO:0000259" key="2">
    <source>
        <dbReference type="PROSITE" id="PS50076"/>
    </source>
</evidence>
<evidence type="ECO:0000313" key="6">
    <source>
        <dbReference type="Proteomes" id="UP000583929"/>
    </source>
</evidence>
<feature type="compositionally biased region" description="Basic and acidic residues" evidence="1">
    <location>
        <begin position="401"/>
        <end position="429"/>
    </location>
</feature>
<dbReference type="Proteomes" id="UP000525078">
    <property type="component" value="Unassembled WGS sequence"/>
</dbReference>
<dbReference type="InterPro" id="IPR024593">
    <property type="entry name" value="DUF3444"/>
</dbReference>
<dbReference type="Proteomes" id="UP000583929">
    <property type="component" value="Unassembled WGS sequence"/>
</dbReference>
<dbReference type="PANTHER" id="PTHR45089">
    <property type="entry name" value="DNAJ HEAT SHOCK AMINO-TERMINAL DOMAIN PROTEIN-RELATED"/>
    <property type="match status" value="1"/>
</dbReference>
<proteinExistence type="predicted"/>
<feature type="region of interest" description="Disordered" evidence="1">
    <location>
        <begin position="679"/>
        <end position="724"/>
    </location>
</feature>
<dbReference type="PROSITE" id="PS50076">
    <property type="entry name" value="DNAJ_2"/>
    <property type="match status" value="1"/>
</dbReference>
<feature type="region of interest" description="Disordered" evidence="1">
    <location>
        <begin position="756"/>
        <end position="800"/>
    </location>
</feature>
<dbReference type="EMBL" id="JAATIP010000060">
    <property type="protein sequence ID" value="KAF4381538.1"/>
    <property type="molecule type" value="Genomic_DNA"/>
</dbReference>
<feature type="compositionally biased region" description="Polar residues" evidence="1">
    <location>
        <begin position="714"/>
        <end position="724"/>
    </location>
</feature>
<reference evidence="5 6" key="1">
    <citation type="journal article" date="2020" name="bioRxiv">
        <title>Sequence and annotation of 42 cannabis genomes reveals extensive copy number variation in cannabinoid synthesis and pathogen resistance genes.</title>
        <authorList>
            <person name="Mckernan K.J."/>
            <person name="Helbert Y."/>
            <person name="Kane L.T."/>
            <person name="Ebling H."/>
            <person name="Zhang L."/>
            <person name="Liu B."/>
            <person name="Eaton Z."/>
            <person name="Mclaughlin S."/>
            <person name="Kingan S."/>
            <person name="Baybayan P."/>
            <person name="Concepcion G."/>
            <person name="Jordan M."/>
            <person name="Riva A."/>
            <person name="Barbazuk W."/>
            <person name="Harkins T."/>
        </authorList>
    </citation>
    <scope>NUCLEOTIDE SEQUENCE [LARGE SCALE GENOMIC DNA]</scope>
    <source>
        <strain evidence="5 6">cv. Jamaican Lion 4</strain>
        <strain evidence="4">Father</strain>
        <strain evidence="3">Mother</strain>
        <tissue evidence="4">Leaf</tissue>
    </source>
</reference>
<dbReference type="SUPFAM" id="SSF46565">
    <property type="entry name" value="Chaperone J-domain"/>
    <property type="match status" value="1"/>
</dbReference>
<dbReference type="EMBL" id="JAATIQ010000020">
    <property type="protein sequence ID" value="KAF4399933.1"/>
    <property type="molecule type" value="Genomic_DNA"/>
</dbReference>
<dbReference type="InterPro" id="IPR036869">
    <property type="entry name" value="J_dom_sf"/>
</dbReference>
<dbReference type="Pfam" id="PF11926">
    <property type="entry name" value="DUF3444"/>
    <property type="match status" value="2"/>
</dbReference>
<dbReference type="Pfam" id="PF00226">
    <property type="entry name" value="DnaJ"/>
    <property type="match status" value="1"/>
</dbReference>
<feature type="compositionally biased region" description="Polar residues" evidence="1">
    <location>
        <begin position="691"/>
        <end position="703"/>
    </location>
</feature>
<dbReference type="SMART" id="SM00271">
    <property type="entry name" value="DnaJ"/>
    <property type="match status" value="1"/>
</dbReference>
<protein>
    <recommendedName>
        <fullName evidence="2">J domain-containing protein</fullName>
    </recommendedName>
</protein>
<dbReference type="Gene3D" id="1.10.287.110">
    <property type="entry name" value="DnaJ domain"/>
    <property type="match status" value="1"/>
</dbReference>
<name>A0A7J6HXB4_CANSA</name>
<dbReference type="AlphaFoldDB" id="A0A7J6HXB4"/>
<dbReference type="CDD" id="cd06257">
    <property type="entry name" value="DnaJ"/>
    <property type="match status" value="1"/>
</dbReference>
<comment type="caution">
    <text evidence="4">The sequence shown here is derived from an EMBL/GenBank/DDBJ whole genome shotgun (WGS) entry which is preliminary data.</text>
</comment>
<evidence type="ECO:0000256" key="1">
    <source>
        <dbReference type="SAM" id="MobiDB-lite"/>
    </source>
</evidence>
<feature type="compositionally biased region" description="Basic and acidic residues" evidence="1">
    <location>
        <begin position="313"/>
        <end position="325"/>
    </location>
</feature>